<dbReference type="GO" id="GO:0006307">
    <property type="term" value="P:DNA alkylation repair"/>
    <property type="evidence" value="ECO:0007669"/>
    <property type="project" value="TreeGrafter"/>
</dbReference>
<dbReference type="EMBL" id="CP036526">
    <property type="protein sequence ID" value="QDT12487.1"/>
    <property type="molecule type" value="Genomic_DNA"/>
</dbReference>
<dbReference type="SUPFAM" id="SSF48150">
    <property type="entry name" value="DNA-glycosylase"/>
    <property type="match status" value="1"/>
</dbReference>
<keyword evidence="7" id="KW-1185">Reference proteome</keyword>
<dbReference type="InterPro" id="IPR051912">
    <property type="entry name" value="Alkylbase_DNA_Glycosylase/TA"/>
</dbReference>
<dbReference type="InterPro" id="IPR003265">
    <property type="entry name" value="HhH-GPD_domain"/>
</dbReference>
<sequence length="198" mass="22298">MSRAVKKLARIDPVLRTVLKTYGPPPLWKRPATFATFVRIILEQQVSLASAKSTFDKLRQSCGGSVTALRVQQVGDDGLREIGFSRQKARYTIRLADDVRCRRFQIGSLHQKSNDEARDLITARLGLGNWSADVFLMMALMRPDVFPVGDLALIKGMASLDGGDYTSPEKAIARGESWRPFRSVATRMVWHWYLKGTR</sequence>
<dbReference type="OrthoDB" id="9785929at2"/>
<organism evidence="6 7">
    <name type="scientific">Stieleria marina</name>
    <dbReference type="NCBI Taxonomy" id="1930275"/>
    <lineage>
        <taxon>Bacteria</taxon>
        <taxon>Pseudomonadati</taxon>
        <taxon>Planctomycetota</taxon>
        <taxon>Planctomycetia</taxon>
        <taxon>Pirellulales</taxon>
        <taxon>Pirellulaceae</taxon>
        <taxon>Stieleria</taxon>
    </lineage>
</organism>
<dbReference type="GO" id="GO:0043916">
    <property type="term" value="F:DNA-7-methylguanine glycosylase activity"/>
    <property type="evidence" value="ECO:0007669"/>
    <property type="project" value="TreeGrafter"/>
</dbReference>
<proteinExistence type="predicted"/>
<dbReference type="GO" id="GO:0006285">
    <property type="term" value="P:base-excision repair, AP site formation"/>
    <property type="evidence" value="ECO:0007669"/>
    <property type="project" value="TreeGrafter"/>
</dbReference>
<dbReference type="PANTHER" id="PTHR43003">
    <property type="entry name" value="DNA-3-METHYLADENINE GLYCOSYLASE"/>
    <property type="match status" value="1"/>
</dbReference>
<dbReference type="Proteomes" id="UP000319817">
    <property type="component" value="Chromosome"/>
</dbReference>
<accession>A0A517NZC8</accession>
<dbReference type="Gene3D" id="1.10.1670.40">
    <property type="match status" value="1"/>
</dbReference>
<dbReference type="CDD" id="cd00056">
    <property type="entry name" value="ENDO3c"/>
    <property type="match status" value="1"/>
</dbReference>
<gene>
    <name evidence="6" type="primary">alkA</name>
    <name evidence="6" type="ORF">K239x_44970</name>
</gene>
<evidence type="ECO:0000256" key="2">
    <source>
        <dbReference type="ARBA" id="ARBA00012000"/>
    </source>
</evidence>
<evidence type="ECO:0000256" key="1">
    <source>
        <dbReference type="ARBA" id="ARBA00000086"/>
    </source>
</evidence>
<keyword evidence="4" id="KW-0234">DNA repair</keyword>
<name>A0A517NZC8_9BACT</name>
<keyword evidence="6" id="KW-0378">Hydrolase</keyword>
<dbReference type="GO" id="GO:0008725">
    <property type="term" value="F:DNA-3-methyladenine glycosylase activity"/>
    <property type="evidence" value="ECO:0007669"/>
    <property type="project" value="TreeGrafter"/>
</dbReference>
<feature type="domain" description="HhH-GPD" evidence="5">
    <location>
        <begin position="42"/>
        <end position="194"/>
    </location>
</feature>
<dbReference type="InterPro" id="IPR011257">
    <property type="entry name" value="DNA_glycosylase"/>
</dbReference>
<evidence type="ECO:0000256" key="4">
    <source>
        <dbReference type="ARBA" id="ARBA00023204"/>
    </source>
</evidence>
<reference evidence="6 7" key="1">
    <citation type="submission" date="2019-02" db="EMBL/GenBank/DDBJ databases">
        <title>Deep-cultivation of Planctomycetes and their phenomic and genomic characterization uncovers novel biology.</title>
        <authorList>
            <person name="Wiegand S."/>
            <person name="Jogler M."/>
            <person name="Boedeker C."/>
            <person name="Pinto D."/>
            <person name="Vollmers J."/>
            <person name="Rivas-Marin E."/>
            <person name="Kohn T."/>
            <person name="Peeters S.H."/>
            <person name="Heuer A."/>
            <person name="Rast P."/>
            <person name="Oberbeckmann S."/>
            <person name="Bunk B."/>
            <person name="Jeske O."/>
            <person name="Meyerdierks A."/>
            <person name="Storesund J.E."/>
            <person name="Kallscheuer N."/>
            <person name="Luecker S."/>
            <person name="Lage O.M."/>
            <person name="Pohl T."/>
            <person name="Merkel B.J."/>
            <person name="Hornburger P."/>
            <person name="Mueller R.-W."/>
            <person name="Bruemmer F."/>
            <person name="Labrenz M."/>
            <person name="Spormann A.M."/>
            <person name="Op den Camp H."/>
            <person name="Overmann J."/>
            <person name="Amann R."/>
            <person name="Jetten M.S.M."/>
            <person name="Mascher T."/>
            <person name="Medema M.H."/>
            <person name="Devos D.P."/>
            <person name="Kaster A.-K."/>
            <person name="Ovreas L."/>
            <person name="Rohde M."/>
            <person name="Galperin M.Y."/>
            <person name="Jogler C."/>
        </authorList>
    </citation>
    <scope>NUCLEOTIDE SEQUENCE [LARGE SCALE GENOMIC DNA]</scope>
    <source>
        <strain evidence="6 7">K23_9</strain>
    </source>
</reference>
<keyword evidence="6" id="KW-0326">Glycosidase</keyword>
<keyword evidence="3" id="KW-0227">DNA damage</keyword>
<evidence type="ECO:0000313" key="7">
    <source>
        <dbReference type="Proteomes" id="UP000319817"/>
    </source>
</evidence>
<dbReference type="GO" id="GO:0032993">
    <property type="term" value="C:protein-DNA complex"/>
    <property type="evidence" value="ECO:0007669"/>
    <property type="project" value="TreeGrafter"/>
</dbReference>
<evidence type="ECO:0000259" key="5">
    <source>
        <dbReference type="SMART" id="SM00478"/>
    </source>
</evidence>
<dbReference type="Gene3D" id="1.10.340.30">
    <property type="entry name" value="Hypothetical protein, domain 2"/>
    <property type="match status" value="1"/>
</dbReference>
<protein>
    <recommendedName>
        <fullName evidence="2">DNA-3-methyladenine glycosylase II</fullName>
        <ecNumber evidence="2">3.2.2.21</ecNumber>
    </recommendedName>
</protein>
<dbReference type="GO" id="GO:0032131">
    <property type="term" value="F:alkylated DNA binding"/>
    <property type="evidence" value="ECO:0007669"/>
    <property type="project" value="TreeGrafter"/>
</dbReference>
<dbReference type="Pfam" id="PF00730">
    <property type="entry name" value="HhH-GPD"/>
    <property type="match status" value="1"/>
</dbReference>
<dbReference type="GO" id="GO:0005737">
    <property type="term" value="C:cytoplasm"/>
    <property type="evidence" value="ECO:0007669"/>
    <property type="project" value="TreeGrafter"/>
</dbReference>
<evidence type="ECO:0000313" key="6">
    <source>
        <dbReference type="EMBL" id="QDT12487.1"/>
    </source>
</evidence>
<dbReference type="EC" id="3.2.2.21" evidence="2"/>
<dbReference type="AlphaFoldDB" id="A0A517NZC8"/>
<evidence type="ECO:0000256" key="3">
    <source>
        <dbReference type="ARBA" id="ARBA00022763"/>
    </source>
</evidence>
<dbReference type="PANTHER" id="PTHR43003:SF5">
    <property type="entry name" value="DNA-3-METHYLADENINE GLYCOSYLASE"/>
    <property type="match status" value="1"/>
</dbReference>
<comment type="catalytic activity">
    <reaction evidence="1">
        <text>Hydrolysis of alkylated DNA, releasing 3-methyladenine, 3-methylguanine, 7-methylguanine and 7-methyladenine.</text>
        <dbReference type="EC" id="3.2.2.21"/>
    </reaction>
</comment>
<dbReference type="SMART" id="SM00478">
    <property type="entry name" value="ENDO3c"/>
    <property type="match status" value="1"/>
</dbReference>